<feature type="domain" description="Heparan-alpha-glucosaminide N-acetyltransferase catalytic" evidence="3">
    <location>
        <begin position="19"/>
        <end position="208"/>
    </location>
</feature>
<gene>
    <name evidence="4" type="ORF">NG665_00425</name>
</gene>
<keyword evidence="1" id="KW-1133">Transmembrane helix</keyword>
<evidence type="ECO:0000313" key="4">
    <source>
        <dbReference type="EMBL" id="USR79498.1"/>
    </source>
</evidence>
<dbReference type="InterPro" id="IPR012429">
    <property type="entry name" value="HGSNAT_cat"/>
</dbReference>
<feature type="transmembrane region" description="Helical" evidence="1">
    <location>
        <begin position="350"/>
        <end position="368"/>
    </location>
</feature>
<accession>A0ABY5AHU7</accession>
<feature type="transmembrane region" description="Helical" evidence="1">
    <location>
        <begin position="55"/>
        <end position="74"/>
    </location>
</feature>
<feature type="transmembrane region" description="Helical" evidence="1">
    <location>
        <begin position="116"/>
        <end position="133"/>
    </location>
</feature>
<organism evidence="4 5">
    <name type="scientific">Arcanobacterium pinnipediorum</name>
    <dbReference type="NCBI Taxonomy" id="1503041"/>
    <lineage>
        <taxon>Bacteria</taxon>
        <taxon>Bacillati</taxon>
        <taxon>Actinomycetota</taxon>
        <taxon>Actinomycetes</taxon>
        <taxon>Actinomycetales</taxon>
        <taxon>Actinomycetaceae</taxon>
        <taxon>Arcanobacterium</taxon>
    </lineage>
</organism>
<feature type="transmembrane region" description="Helical" evidence="1">
    <location>
        <begin position="317"/>
        <end position="338"/>
    </location>
</feature>
<keyword evidence="5" id="KW-1185">Reference proteome</keyword>
<evidence type="ECO:0000259" key="3">
    <source>
        <dbReference type="Pfam" id="PF07786"/>
    </source>
</evidence>
<protein>
    <submittedName>
        <fullName evidence="4">DUF1624 domain-containing protein</fullName>
    </submittedName>
</protein>
<dbReference type="Pfam" id="PF07786">
    <property type="entry name" value="HGSNAT_cat"/>
    <property type="match status" value="1"/>
</dbReference>
<keyword evidence="1" id="KW-0812">Transmembrane</keyword>
<dbReference type="InterPro" id="IPR007349">
    <property type="entry name" value="DUF418"/>
</dbReference>
<dbReference type="PANTHER" id="PTHR30590:SF3">
    <property type="entry name" value="HYPOTHETICAL MEMBRANE SPANNING PROTEIN"/>
    <property type="match status" value="1"/>
</dbReference>
<reference evidence="4" key="1">
    <citation type="submission" date="2022-06" db="EMBL/GenBank/DDBJ databases">
        <title>Complete Genome Sequence of Arcanobacterium pinnipediorum strain DSM 28752 isolated from a harbour seal.</title>
        <authorList>
            <person name="Borowiak M."/>
            <person name="Kreitlow A."/>
            <person name="Alssahen M."/>
            <person name="Malorny B."/>
            <person name="Laemmler C."/>
            <person name="Prenger-Berninghoff E."/>
            <person name="Siebert U."/>
            <person name="Ploetz M."/>
            <person name="Abdulmawjood A."/>
        </authorList>
    </citation>
    <scope>NUCLEOTIDE SEQUENCE</scope>
    <source>
        <strain evidence="4">DSM 28752</strain>
    </source>
</reference>
<dbReference type="InterPro" id="IPR052529">
    <property type="entry name" value="Bact_Transport_Assoc"/>
</dbReference>
<feature type="transmembrane region" description="Helical" evidence="1">
    <location>
        <begin position="180"/>
        <end position="201"/>
    </location>
</feature>
<dbReference type="Proteomes" id="UP001056109">
    <property type="component" value="Chromosome"/>
</dbReference>
<feature type="domain" description="DUF418" evidence="2">
    <location>
        <begin position="271"/>
        <end position="376"/>
    </location>
</feature>
<dbReference type="Pfam" id="PF04235">
    <property type="entry name" value="DUF418"/>
    <property type="match status" value="1"/>
</dbReference>
<feature type="transmembrane region" description="Helical" evidence="1">
    <location>
        <begin position="140"/>
        <end position="168"/>
    </location>
</feature>
<evidence type="ECO:0000313" key="5">
    <source>
        <dbReference type="Proteomes" id="UP001056109"/>
    </source>
</evidence>
<evidence type="ECO:0000259" key="2">
    <source>
        <dbReference type="Pfam" id="PF04235"/>
    </source>
</evidence>
<name>A0ABY5AHU7_9ACTO</name>
<feature type="transmembrane region" description="Helical" evidence="1">
    <location>
        <begin position="25"/>
        <end position="43"/>
    </location>
</feature>
<evidence type="ECO:0000256" key="1">
    <source>
        <dbReference type="SAM" id="Phobius"/>
    </source>
</evidence>
<dbReference type="EMBL" id="CP099547">
    <property type="protein sequence ID" value="USR79498.1"/>
    <property type="molecule type" value="Genomic_DNA"/>
</dbReference>
<dbReference type="RefSeq" id="WP_252673367.1">
    <property type="nucleotide sequence ID" value="NZ_CP099547.1"/>
</dbReference>
<feature type="transmembrane region" description="Helical" evidence="1">
    <location>
        <begin position="213"/>
        <end position="233"/>
    </location>
</feature>
<proteinExistence type="predicted"/>
<feature type="transmembrane region" description="Helical" evidence="1">
    <location>
        <begin position="94"/>
        <end position="110"/>
    </location>
</feature>
<dbReference type="PANTHER" id="PTHR30590">
    <property type="entry name" value="INNER MEMBRANE PROTEIN"/>
    <property type="match status" value="1"/>
</dbReference>
<feature type="transmembrane region" description="Helical" evidence="1">
    <location>
        <begin position="290"/>
        <end position="310"/>
    </location>
</feature>
<sequence>MTTTHSPADFPVPARTSSRIGGLDLARGLAILGMFWAHMIFIADGDTPLGLFARIPHGRSAILFALLAGVSVALMTGRQNPYAGSRMLEARMRIVGRAVVLFLLAGALSMLGTPVILILGFYGFWLILVLPFTQLRVRTLVWLAGVGAFLGPLLIIATKSAFAALGLLDPGDPNSIIYDVFVSGTYPGLQYFVFVVAGLAIGRSNISNVMFQVRLLAGGLVLAIGGYGLAYLATDGKNTWPYNFPWDPFITAINQNISADTSIETLGWIFPTFEEFATAEAHSGSVLETLGSGGFAIAILGGCLLIGAAARHVLYPLAALGSMPLTAYCGHIVALYFFPDWVGSPELGPGVTVVVVSLVVASVWKVFFRRGPLEWLAWQGGLLFSRTEQQPTGAES</sequence>
<keyword evidence="1" id="KW-0472">Membrane</keyword>